<dbReference type="Proteomes" id="UP000317648">
    <property type="component" value="Chromosome"/>
</dbReference>
<dbReference type="InterPro" id="IPR002938">
    <property type="entry name" value="FAD-bd"/>
</dbReference>
<protein>
    <submittedName>
        <fullName evidence="3">3-hydroxybenzoate 6-hydroxylase 1</fullName>
        <ecNumber evidence="3">1.14.13.24</ecNumber>
    </submittedName>
</protein>
<dbReference type="EMBL" id="CP036433">
    <property type="protein sequence ID" value="QDU95062.1"/>
    <property type="molecule type" value="Genomic_DNA"/>
</dbReference>
<evidence type="ECO:0000313" key="3">
    <source>
        <dbReference type="EMBL" id="QDU95062.1"/>
    </source>
</evidence>
<dbReference type="InterPro" id="IPR036188">
    <property type="entry name" value="FAD/NAD-bd_sf"/>
</dbReference>
<feature type="domain" description="FAD-binding" evidence="2">
    <location>
        <begin position="7"/>
        <end position="345"/>
    </location>
</feature>
<dbReference type="Pfam" id="PF01494">
    <property type="entry name" value="FAD_binding_3"/>
    <property type="match status" value="1"/>
</dbReference>
<evidence type="ECO:0000313" key="4">
    <source>
        <dbReference type="Proteomes" id="UP000317648"/>
    </source>
</evidence>
<dbReference type="OrthoDB" id="9806565at2"/>
<evidence type="ECO:0000259" key="2">
    <source>
        <dbReference type="Pfam" id="PF01494"/>
    </source>
</evidence>
<keyword evidence="1 3" id="KW-0560">Oxidoreductase</keyword>
<proteinExistence type="predicted"/>
<dbReference type="Gene3D" id="3.50.50.60">
    <property type="entry name" value="FAD/NAD(P)-binding domain"/>
    <property type="match status" value="2"/>
</dbReference>
<dbReference type="EC" id="1.14.13.24" evidence="3"/>
<reference evidence="3 4" key="1">
    <citation type="submission" date="2019-02" db="EMBL/GenBank/DDBJ databases">
        <title>Deep-cultivation of Planctomycetes and their phenomic and genomic characterization uncovers novel biology.</title>
        <authorList>
            <person name="Wiegand S."/>
            <person name="Jogler M."/>
            <person name="Boedeker C."/>
            <person name="Pinto D."/>
            <person name="Vollmers J."/>
            <person name="Rivas-Marin E."/>
            <person name="Kohn T."/>
            <person name="Peeters S.H."/>
            <person name="Heuer A."/>
            <person name="Rast P."/>
            <person name="Oberbeckmann S."/>
            <person name="Bunk B."/>
            <person name="Jeske O."/>
            <person name="Meyerdierks A."/>
            <person name="Storesund J.E."/>
            <person name="Kallscheuer N."/>
            <person name="Luecker S."/>
            <person name="Lage O.M."/>
            <person name="Pohl T."/>
            <person name="Merkel B.J."/>
            <person name="Hornburger P."/>
            <person name="Mueller R.-W."/>
            <person name="Bruemmer F."/>
            <person name="Labrenz M."/>
            <person name="Spormann A.M."/>
            <person name="Op den Camp H."/>
            <person name="Overmann J."/>
            <person name="Amann R."/>
            <person name="Jetten M.S.M."/>
            <person name="Mascher T."/>
            <person name="Medema M.H."/>
            <person name="Devos D.P."/>
            <person name="Kaster A.-K."/>
            <person name="Ovreas L."/>
            <person name="Rohde M."/>
            <person name="Galperin M.Y."/>
            <person name="Jogler C."/>
        </authorList>
    </citation>
    <scope>NUCLEOTIDE SEQUENCE [LARGE SCALE GENOMIC DNA]</scope>
    <source>
        <strain evidence="3 4">Pla85_3_4</strain>
    </source>
</reference>
<dbReference type="SUPFAM" id="SSF51905">
    <property type="entry name" value="FAD/NAD(P)-binding domain"/>
    <property type="match status" value="1"/>
</dbReference>
<dbReference type="InterPro" id="IPR050631">
    <property type="entry name" value="PheA/TfdB_FAD_monoxygenase"/>
</dbReference>
<gene>
    <name evidence="3" type="primary">xlnD</name>
    <name evidence="3" type="ORF">Pla8534_28740</name>
</gene>
<dbReference type="PRINTS" id="PR00420">
    <property type="entry name" value="RNGMNOXGNASE"/>
</dbReference>
<name>A0A518DT91_9BACT</name>
<dbReference type="RefSeq" id="WP_145053844.1">
    <property type="nucleotide sequence ID" value="NZ_CP036433.1"/>
</dbReference>
<dbReference type="PANTHER" id="PTHR43476">
    <property type="entry name" value="3-(3-HYDROXY-PHENYL)PROPIONATE/3-HYDROXYCINNAMIC ACID HYDROXYLASE"/>
    <property type="match status" value="1"/>
</dbReference>
<dbReference type="PANTHER" id="PTHR43476:SF5">
    <property type="entry name" value="FAD-DEPENDENT MONOOXYGENASE"/>
    <property type="match status" value="1"/>
</dbReference>
<dbReference type="GO" id="GO:0018669">
    <property type="term" value="F:3-hydroxybenzoate 6-monooxygenase activity"/>
    <property type="evidence" value="ECO:0007669"/>
    <property type="project" value="UniProtKB-EC"/>
</dbReference>
<evidence type="ECO:0000256" key="1">
    <source>
        <dbReference type="ARBA" id="ARBA00023002"/>
    </source>
</evidence>
<dbReference type="NCBIfam" id="NF004834">
    <property type="entry name" value="PRK06185.1-3"/>
    <property type="match status" value="1"/>
</dbReference>
<sequence length="409" mass="45660">MSPNVQTTVCVAGGGPAGIFLGYLLARSGVKVIVVEKHADFLRDFRGDTIHPSTLELLYELDLLEEFLPIVDFRAEQLKVNFEGQSVDGPTFAHLPTHCKFIGFVPQWDLLNLLSEKAREFPAFELRMNTKATDLIRENGKVVGVRCEGDQGEYEIRADLVVGADGRGSQLREATDRKPVEKGVPIDVLWFRLDRPENDDGHTLGWFRQNHMLVTIPRRTHYQVAMIIRKGAFPQIQEAGIQAFRDSVAATCPPLAASAQELGGWDEVKLLTVQINHLENWCDEGLLFIGDAAHAMSPMGGVGINLAVQDAVATANLLVEPLRKGTLALRDLQAVQARRSPPARRMQWVQVRMHAMIFDNSASPDKTFSLPWYARTFAWLFAPWLRRKAGKVVGMGFQPEHIQTQPHQG</sequence>
<keyword evidence="4" id="KW-1185">Reference proteome</keyword>
<organism evidence="3 4">
    <name type="scientific">Lignipirellula cremea</name>
    <dbReference type="NCBI Taxonomy" id="2528010"/>
    <lineage>
        <taxon>Bacteria</taxon>
        <taxon>Pseudomonadati</taxon>
        <taxon>Planctomycetota</taxon>
        <taxon>Planctomycetia</taxon>
        <taxon>Pirellulales</taxon>
        <taxon>Pirellulaceae</taxon>
        <taxon>Lignipirellula</taxon>
    </lineage>
</organism>
<dbReference type="GO" id="GO:0071949">
    <property type="term" value="F:FAD binding"/>
    <property type="evidence" value="ECO:0007669"/>
    <property type="project" value="InterPro"/>
</dbReference>
<dbReference type="AlphaFoldDB" id="A0A518DT91"/>
<dbReference type="KEGG" id="lcre:Pla8534_28740"/>
<accession>A0A518DT91</accession>